<dbReference type="Gene3D" id="1.10.3480.10">
    <property type="entry name" value="TorD-like"/>
    <property type="match status" value="1"/>
</dbReference>
<dbReference type="Proteomes" id="UP000235122">
    <property type="component" value="Unassembled WGS sequence"/>
</dbReference>
<keyword evidence="1" id="KW-0143">Chaperone</keyword>
<evidence type="ECO:0000313" key="3">
    <source>
        <dbReference type="Proteomes" id="UP000235122"/>
    </source>
</evidence>
<proteinExistence type="predicted"/>
<sequence length="244" mass="26263">MVDADKLDSFSAAFAVLASLHLSPASDQTAASMRDLIGQWPLPLEGHTKDGAREISHSAGEDEYTRWADQNQLYGITASAKVPPYESVHRGTDGLVFDDETMQVRAFYEALGYQAPRLGHDPDDHVGLELDFLSKAALAALDELDQGEPGRAEAAISLAASFTFTHVLQWAPQMLREAAEGANTHWVRGIQLLAVGTLTQWQTALEEAGYSAECGCGGDCSCGGTDSSAPVEIQQKPVSWKDQL</sequence>
<dbReference type="STRING" id="33007.HMPREF3198_00040"/>
<reference evidence="2 3" key="1">
    <citation type="submission" date="2017-12" db="EMBL/GenBank/DDBJ databases">
        <title>Phylogenetic diversity of female urinary microbiome.</title>
        <authorList>
            <person name="Thomas-White K."/>
            <person name="Wolfe A.J."/>
        </authorList>
    </citation>
    <scope>NUCLEOTIDE SEQUENCE [LARGE SCALE GENOMIC DNA]</scope>
    <source>
        <strain evidence="2 3">UMB0402</strain>
    </source>
</reference>
<dbReference type="AlphaFoldDB" id="A0A2I1IMT6"/>
<dbReference type="RefSeq" id="WP_024332282.1">
    <property type="nucleotide sequence ID" value="NZ_JASOXK010000013.1"/>
</dbReference>
<dbReference type="PANTHER" id="PTHR34227:SF1">
    <property type="entry name" value="DIMETHYL SULFOXIDE REDUCTASE CHAPERONE-RELATED"/>
    <property type="match status" value="1"/>
</dbReference>
<keyword evidence="3" id="KW-1185">Reference proteome</keyword>
<dbReference type="Pfam" id="PF02613">
    <property type="entry name" value="Nitrate_red_del"/>
    <property type="match status" value="1"/>
</dbReference>
<gene>
    <name evidence="2" type="ORF">CYJ19_06305</name>
</gene>
<dbReference type="InterPro" id="IPR020945">
    <property type="entry name" value="DMSO/NO3_reduct_chaperone"/>
</dbReference>
<dbReference type="InterPro" id="IPR050289">
    <property type="entry name" value="TorD/DmsD_chaperones"/>
</dbReference>
<dbReference type="PANTHER" id="PTHR34227">
    <property type="entry name" value="CHAPERONE PROTEIN YCDY"/>
    <property type="match status" value="1"/>
</dbReference>
<dbReference type="SUPFAM" id="SSF89155">
    <property type="entry name" value="TorD-like"/>
    <property type="match status" value="1"/>
</dbReference>
<evidence type="ECO:0000313" key="2">
    <source>
        <dbReference type="EMBL" id="PKY72448.1"/>
    </source>
</evidence>
<evidence type="ECO:0000256" key="1">
    <source>
        <dbReference type="ARBA" id="ARBA00023186"/>
    </source>
</evidence>
<name>A0A2I1IMT6_9ACTO</name>
<comment type="caution">
    <text evidence="2">The sequence shown here is derived from an EMBL/GenBank/DDBJ whole genome shotgun (WGS) entry which is preliminary data.</text>
</comment>
<dbReference type="GeneID" id="35866369"/>
<dbReference type="InterPro" id="IPR036411">
    <property type="entry name" value="TorD-like_sf"/>
</dbReference>
<protein>
    <submittedName>
        <fullName evidence="2">Dehydrogenase</fullName>
    </submittedName>
</protein>
<organism evidence="2 3">
    <name type="scientific">Winkia neuii</name>
    <dbReference type="NCBI Taxonomy" id="33007"/>
    <lineage>
        <taxon>Bacteria</taxon>
        <taxon>Bacillati</taxon>
        <taxon>Actinomycetota</taxon>
        <taxon>Actinomycetes</taxon>
        <taxon>Actinomycetales</taxon>
        <taxon>Actinomycetaceae</taxon>
        <taxon>Winkia</taxon>
    </lineage>
</organism>
<accession>A0A2I1IMT6</accession>
<dbReference type="EMBL" id="PKKO01000003">
    <property type="protein sequence ID" value="PKY72448.1"/>
    <property type="molecule type" value="Genomic_DNA"/>
</dbReference>